<dbReference type="HOGENOM" id="CLU_1307797_0_0_2"/>
<keyword evidence="2" id="KW-1185">Reference proteome</keyword>
<accession>L0IGR1</accession>
<dbReference type="RefSeq" id="WP_015301993.1">
    <property type="nucleotide sequence ID" value="NC_019964.1"/>
</dbReference>
<dbReference type="KEGG" id="hru:Halru_2830"/>
<reference evidence="1" key="1">
    <citation type="submission" date="2011-09" db="EMBL/GenBank/DDBJ databases">
        <title>Complete sequence of Halovivax ruber XH-70.</title>
        <authorList>
            <consortium name="US DOE Joint Genome Institute"/>
            <person name="Lucas S."/>
            <person name="Han J."/>
            <person name="Lapidus A."/>
            <person name="Cheng J.-F."/>
            <person name="Goodwin L."/>
            <person name="Pitluck S."/>
            <person name="Peters L."/>
            <person name="Mikhailova N."/>
            <person name="Davenport K."/>
            <person name="Detter J.C."/>
            <person name="Han C."/>
            <person name="Tapia R."/>
            <person name="Land M."/>
            <person name="Hauser L."/>
            <person name="Kyrpides N."/>
            <person name="Ivanova N."/>
            <person name="Pagani I."/>
            <person name="Sproer C."/>
            <person name="Anderson I."/>
            <person name="Woyke T."/>
        </authorList>
    </citation>
    <scope>NUCLEOTIDE SEQUENCE</scope>
    <source>
        <strain evidence="1">XH-70</strain>
    </source>
</reference>
<evidence type="ECO:0000313" key="2">
    <source>
        <dbReference type="Proteomes" id="UP000010846"/>
    </source>
</evidence>
<evidence type="ECO:0000313" key="1">
    <source>
        <dbReference type="EMBL" id="AGB17401.1"/>
    </source>
</evidence>
<protein>
    <submittedName>
        <fullName evidence="1">Uncharacterized protein</fullName>
    </submittedName>
</protein>
<dbReference type="EMBL" id="CP003050">
    <property type="protein sequence ID" value="AGB17401.1"/>
    <property type="molecule type" value="Genomic_DNA"/>
</dbReference>
<dbReference type="Proteomes" id="UP000010846">
    <property type="component" value="Chromosome"/>
</dbReference>
<gene>
    <name evidence="1" type="ordered locus">Halru_2830</name>
</gene>
<dbReference type="AlphaFoldDB" id="L0IGR1"/>
<proteinExistence type="predicted"/>
<organism evidence="1 2">
    <name type="scientific">Halovivax ruber (strain DSM 18193 / JCM 13892 / XH-70)</name>
    <dbReference type="NCBI Taxonomy" id="797302"/>
    <lineage>
        <taxon>Archaea</taxon>
        <taxon>Methanobacteriati</taxon>
        <taxon>Methanobacteriota</taxon>
        <taxon>Stenosarchaea group</taxon>
        <taxon>Halobacteria</taxon>
        <taxon>Halobacteriales</taxon>
        <taxon>Natrialbaceae</taxon>
        <taxon>Halovivax</taxon>
    </lineage>
</organism>
<dbReference type="STRING" id="797302.Halru_2830"/>
<name>L0IGR1_HALRX</name>
<dbReference type="GeneID" id="14377778"/>
<sequence length="210" mass="24201">MPTEATVYRVLLVMGDDIDQERSVARDVVIDWNSTTGRSQDIYLEPVSAVHLNLDTTDLAEEIDAVLGTFWTTVENARTTSDCLTDTVRQLAFDGHTPSIIGFSEQNVPTSKLDPDKYAAVQDFREECRKTGYFTYATLEEYESRLQQSLSRMMDEILSDPRRQFVVESEHEGPSEYDVEVDYDRLELSADVHREQDERNLDRVVERFEE</sequence>